<dbReference type="Proteomes" id="UP000019095">
    <property type="component" value="Chromosome"/>
</dbReference>
<gene>
    <name evidence="2" type="ORF">MIM_c10610</name>
</gene>
<dbReference type="KEGG" id="amim:MIM_c10610"/>
<proteinExistence type="predicted"/>
<sequence>MQTSPIQPIEIFFDEVSVQCNKNEGGAALPSPNDFFEWMGVQIRVKHNFELIVEEKRTLVLITFQFEIPRSESPQIAYNLKISVYGKFAQLNLPAFKPKTEEESIDLIVVNGSSILYSVAREKVLEITSRMKPGPLTLPSVNFMDARPSLKNKKDPQPKEPEKKSTRKKTASPKKSASATK</sequence>
<name>W0P8H3_ADVMD</name>
<evidence type="ECO:0000256" key="1">
    <source>
        <dbReference type="SAM" id="MobiDB-lite"/>
    </source>
</evidence>
<dbReference type="OrthoDB" id="7063707at2"/>
<dbReference type="EMBL" id="CP003915">
    <property type="protein sequence ID" value="AHG63159.1"/>
    <property type="molecule type" value="Genomic_DNA"/>
</dbReference>
<keyword evidence="3" id="KW-1185">Reference proteome</keyword>
<protein>
    <submittedName>
        <fullName evidence="2">Putative SecB-like protein</fullName>
    </submittedName>
</protein>
<dbReference type="AlphaFoldDB" id="W0P8H3"/>
<dbReference type="PATRIC" id="fig|1247726.3.peg.1166"/>
<evidence type="ECO:0000313" key="2">
    <source>
        <dbReference type="EMBL" id="AHG63159.1"/>
    </source>
</evidence>
<feature type="compositionally biased region" description="Basic and acidic residues" evidence="1">
    <location>
        <begin position="152"/>
        <end position="164"/>
    </location>
</feature>
<dbReference type="HOGENOM" id="CLU_1486063_0_0_4"/>
<dbReference type="STRING" id="1247726.MIM_c10610"/>
<accession>W0P8H3</accession>
<dbReference type="RefSeq" id="WP_025371777.1">
    <property type="nucleotide sequence ID" value="NZ_CP003915.1"/>
</dbReference>
<evidence type="ECO:0000313" key="3">
    <source>
        <dbReference type="Proteomes" id="UP000019095"/>
    </source>
</evidence>
<dbReference type="SUPFAM" id="SSF54611">
    <property type="entry name" value="SecB-like"/>
    <property type="match status" value="1"/>
</dbReference>
<dbReference type="Gene3D" id="3.10.420.10">
    <property type="entry name" value="SecB-like"/>
    <property type="match status" value="1"/>
</dbReference>
<feature type="region of interest" description="Disordered" evidence="1">
    <location>
        <begin position="138"/>
        <end position="181"/>
    </location>
</feature>
<organism evidence="2 3">
    <name type="scientific">Advenella mimigardefordensis (strain DSM 17166 / LMG 22922 / DPN7)</name>
    <dbReference type="NCBI Taxonomy" id="1247726"/>
    <lineage>
        <taxon>Bacteria</taxon>
        <taxon>Pseudomonadati</taxon>
        <taxon>Pseudomonadota</taxon>
        <taxon>Betaproteobacteria</taxon>
        <taxon>Burkholderiales</taxon>
        <taxon>Alcaligenaceae</taxon>
    </lineage>
</organism>
<dbReference type="InterPro" id="IPR035958">
    <property type="entry name" value="SecB-like_sf"/>
</dbReference>
<reference evidence="2 3" key="1">
    <citation type="journal article" date="2014" name="Microbiology">
        <title>Unravelling the complete genome sequence of Advenella mimigardefordensis strain DPN7T and novel insights in the catabolism of the xenobiotic polythioester precursor 3,3'-dithiodipropionate.</title>
        <authorList>
            <person name="Wubbeler J.H."/>
            <person name="Hiessl S."/>
            <person name="Schuldes J."/>
            <person name="Thurmer A."/>
            <person name="Daniel R."/>
            <person name="Steinbuchel A."/>
        </authorList>
    </citation>
    <scope>NUCLEOTIDE SEQUENCE [LARGE SCALE GENOMIC DNA]</scope>
    <source>
        <strain evidence="3">DSM 17166 / LMG 22922 / DPN7</strain>
    </source>
</reference>